<accession>A0AA95HEJ6</accession>
<dbReference type="GO" id="GO:0046061">
    <property type="term" value="P:dATP catabolic process"/>
    <property type="evidence" value="ECO:0007669"/>
    <property type="project" value="TreeGrafter"/>
</dbReference>
<evidence type="ECO:0000256" key="4">
    <source>
        <dbReference type="ARBA" id="ARBA00074799"/>
    </source>
</evidence>
<dbReference type="InterPro" id="IPR048011">
    <property type="entry name" value="NTP-PPase_MazG-like_C"/>
</dbReference>
<dbReference type="Pfam" id="PF03819">
    <property type="entry name" value="MazG"/>
    <property type="match status" value="2"/>
</dbReference>
<dbReference type="CDD" id="cd11529">
    <property type="entry name" value="NTP-PPase_MazG_Cterm"/>
    <property type="match status" value="1"/>
</dbReference>
<dbReference type="NCBIfam" id="NF007113">
    <property type="entry name" value="PRK09562.1"/>
    <property type="match status" value="1"/>
</dbReference>
<dbReference type="PANTHER" id="PTHR30522:SF0">
    <property type="entry name" value="NUCLEOSIDE TRIPHOSPHATE PYROPHOSPHOHYDROLASE"/>
    <property type="match status" value="1"/>
</dbReference>
<dbReference type="InterPro" id="IPR048015">
    <property type="entry name" value="NTP-PPase_MazG-like_N"/>
</dbReference>
<gene>
    <name evidence="6" type="primary">mazG</name>
    <name evidence="6" type="ORF">QJT81_01635</name>
</gene>
<keyword evidence="6" id="KW-0378">Hydrolase</keyword>
<dbReference type="GO" id="GO:0046047">
    <property type="term" value="P:TTP catabolic process"/>
    <property type="evidence" value="ECO:0007669"/>
    <property type="project" value="TreeGrafter"/>
</dbReference>
<dbReference type="GO" id="GO:0047693">
    <property type="term" value="F:ATP diphosphatase activity"/>
    <property type="evidence" value="ECO:0007669"/>
    <property type="project" value="UniProtKB-EC"/>
</dbReference>
<name>A0AA95HEJ6_9GAMM</name>
<dbReference type="AlphaFoldDB" id="A0AA95HEJ6"/>
<dbReference type="GO" id="GO:0046052">
    <property type="term" value="P:UTP catabolic process"/>
    <property type="evidence" value="ECO:0007669"/>
    <property type="project" value="TreeGrafter"/>
</dbReference>
<evidence type="ECO:0000256" key="3">
    <source>
        <dbReference type="ARBA" id="ARBA00066372"/>
    </source>
</evidence>
<reference evidence="6" key="2">
    <citation type="submission" date="2023-04" db="EMBL/GenBank/DDBJ databases">
        <authorList>
            <person name="Beletskiy A.V."/>
            <person name="Mardanov A.V."/>
            <person name="Ravin N.V."/>
        </authorList>
    </citation>
    <scope>NUCLEOTIDE SEQUENCE</scope>
    <source>
        <strain evidence="6">GKL-02</strain>
    </source>
</reference>
<dbReference type="GO" id="GO:0006950">
    <property type="term" value="P:response to stress"/>
    <property type="evidence" value="ECO:0007669"/>
    <property type="project" value="UniProtKB-ARBA"/>
</dbReference>
<reference evidence="6" key="1">
    <citation type="journal article" date="2023" name="Int. J. Mol. Sci.">
        <title>Metagenomics Revealed a New Genus 'Candidatus Thiocaldithrix dubininis' gen. nov., sp. nov. and a New Species 'Candidatus Thiothrix putei' sp. nov. in the Family Thiotrichaceae, Some Members of Which Have Traits of Both Na+- and H+-Motive Energetics.</title>
        <authorList>
            <person name="Ravin N.V."/>
            <person name="Muntyan M.S."/>
            <person name="Smolyakov D.D."/>
            <person name="Rudenko T.S."/>
            <person name="Beletsky A.V."/>
            <person name="Mardanov A.V."/>
            <person name="Grabovich M.Y."/>
        </authorList>
    </citation>
    <scope>NUCLEOTIDE SEQUENCE</scope>
    <source>
        <strain evidence="6">GKL-02</strain>
    </source>
</reference>
<dbReference type="InterPro" id="IPR011551">
    <property type="entry name" value="NTP_PyrPHydrolase_MazG"/>
</dbReference>
<feature type="domain" description="NTP pyrophosphohydrolase MazG-like" evidence="5">
    <location>
        <begin position="60"/>
        <end position="133"/>
    </location>
</feature>
<evidence type="ECO:0000256" key="2">
    <source>
        <dbReference type="ARBA" id="ARBA00061115"/>
    </source>
</evidence>
<dbReference type="InterPro" id="IPR004518">
    <property type="entry name" value="MazG-like_dom"/>
</dbReference>
<dbReference type="Proteomes" id="UP001301326">
    <property type="component" value="Chromosome"/>
</dbReference>
<organism evidence="6">
    <name type="scientific">Candidatus Thiothrix putei</name>
    <dbReference type="NCBI Taxonomy" id="3080811"/>
    <lineage>
        <taxon>Bacteria</taxon>
        <taxon>Pseudomonadati</taxon>
        <taxon>Pseudomonadota</taxon>
        <taxon>Gammaproteobacteria</taxon>
        <taxon>Thiotrichales</taxon>
        <taxon>Thiotrichaceae</taxon>
        <taxon>Thiothrix</taxon>
    </lineage>
</organism>
<sequence length="309" mass="34964">MFERSIHTTIVYIARQTHDTPQVNAMQGKNGLSHTPIDELLNIMRRLRDPQQGCPWDIKQTWQTILPYTLEEVYEVAEAVDKQDPAALCDELGDLLFQIVFMAQIASEQGLFDFHDVAAGISRKMIRRHPHVFGDTVYADEHAQKQAWDAIKQAERGIQSTETGFFAGIPAAMPALRRSQKLQRRAAGVGFDWDHLQQVIPKIHEELDEVVDAVAKQEPFARIEEEVGDVLMGATNLARLLGVNAENALRLSNRKFERRFERVEALLAAAGIALDTASLEQMENAWNIAKQEEKMTNGTYRCQKNETPD</sequence>
<proteinExistence type="inferred from homology"/>
<dbReference type="FunFam" id="1.10.287.1080:FF:000001">
    <property type="entry name" value="Nucleoside triphosphate pyrophosphohydrolase"/>
    <property type="match status" value="1"/>
</dbReference>
<dbReference type="PANTHER" id="PTHR30522">
    <property type="entry name" value="NUCLEOSIDE TRIPHOSPHATE PYROPHOSPHOHYDROLASE"/>
    <property type="match status" value="1"/>
</dbReference>
<dbReference type="GO" id="GO:0006203">
    <property type="term" value="P:dGTP catabolic process"/>
    <property type="evidence" value="ECO:0007669"/>
    <property type="project" value="TreeGrafter"/>
</dbReference>
<dbReference type="Gene3D" id="1.10.287.1080">
    <property type="entry name" value="MazG-like"/>
    <property type="match status" value="2"/>
</dbReference>
<evidence type="ECO:0000313" key="6">
    <source>
        <dbReference type="EMBL" id="WGZ94720.1"/>
    </source>
</evidence>
<evidence type="ECO:0000259" key="5">
    <source>
        <dbReference type="Pfam" id="PF03819"/>
    </source>
</evidence>
<dbReference type="KEGG" id="tput:QJT81_01635"/>
<dbReference type="FunFam" id="1.10.287.1080:FF:000003">
    <property type="entry name" value="Nucleoside triphosphate pyrophosphohydrolase"/>
    <property type="match status" value="1"/>
</dbReference>
<comment type="catalytic activity">
    <reaction evidence="1">
        <text>ATP + H2O = AMP + diphosphate + H(+)</text>
        <dbReference type="Rhea" id="RHEA:14245"/>
        <dbReference type="ChEBI" id="CHEBI:15377"/>
        <dbReference type="ChEBI" id="CHEBI:15378"/>
        <dbReference type="ChEBI" id="CHEBI:30616"/>
        <dbReference type="ChEBI" id="CHEBI:33019"/>
        <dbReference type="ChEBI" id="CHEBI:456215"/>
        <dbReference type="EC" id="3.6.1.8"/>
    </reaction>
</comment>
<dbReference type="CDD" id="cd11528">
    <property type="entry name" value="NTP-PPase_MazG_Nterm"/>
    <property type="match status" value="1"/>
</dbReference>
<dbReference type="EMBL" id="CP124756">
    <property type="protein sequence ID" value="WGZ94720.1"/>
    <property type="molecule type" value="Genomic_DNA"/>
</dbReference>
<dbReference type="SUPFAM" id="SSF101386">
    <property type="entry name" value="all-alpha NTP pyrophosphatases"/>
    <property type="match status" value="2"/>
</dbReference>
<dbReference type="GO" id="GO:0046081">
    <property type="term" value="P:dUTP catabolic process"/>
    <property type="evidence" value="ECO:0007669"/>
    <property type="project" value="TreeGrafter"/>
</dbReference>
<comment type="similarity">
    <text evidence="2">Belongs to the nucleoside triphosphate pyrophosphohydrolase family.</text>
</comment>
<evidence type="ECO:0000256" key="1">
    <source>
        <dbReference type="ARBA" id="ARBA00052141"/>
    </source>
</evidence>
<feature type="domain" description="NTP pyrophosphohydrolase MazG-like" evidence="5">
    <location>
        <begin position="197"/>
        <end position="261"/>
    </location>
</feature>
<dbReference type="GO" id="GO:0046076">
    <property type="term" value="P:dTTP catabolic process"/>
    <property type="evidence" value="ECO:0007669"/>
    <property type="project" value="TreeGrafter"/>
</dbReference>
<dbReference type="NCBIfam" id="TIGR00444">
    <property type="entry name" value="mazG"/>
    <property type="match status" value="1"/>
</dbReference>
<protein>
    <recommendedName>
        <fullName evidence="4">Nucleoside triphosphate pyrophosphohydrolase</fullName>
        <ecNumber evidence="3">3.6.1.8</ecNumber>
    </recommendedName>
</protein>
<dbReference type="EC" id="3.6.1.8" evidence="3"/>